<reference evidence="1 2" key="1">
    <citation type="journal article" date="2006" name="PLoS Genet.">
        <title>Who ate whom? Adaptive Helicobacter genomic changes that accompanied a host jump from early humans to large felines.</title>
        <authorList>
            <person name="Eppinger M."/>
            <person name="Baar C."/>
            <person name="Linz B."/>
            <person name="Raddatz G."/>
            <person name="Lanz C."/>
            <person name="Keller H."/>
            <person name="Morelli G."/>
            <person name="Gressmann H."/>
            <person name="Achtman M."/>
            <person name="Schuster S.C."/>
        </authorList>
    </citation>
    <scope>NUCLEOTIDE SEQUENCE [LARGE SCALE GENOMIC DNA]</scope>
    <source>
        <strain evidence="1 2">Sheeba</strain>
    </source>
</reference>
<dbReference type="Proteomes" id="UP000000775">
    <property type="component" value="Chromosome"/>
</dbReference>
<proteinExistence type="predicted"/>
<accession>Q17XB6</accession>
<evidence type="ECO:0000313" key="1">
    <source>
        <dbReference type="EMBL" id="CAJ99710.1"/>
    </source>
</evidence>
<evidence type="ECO:0000313" key="2">
    <source>
        <dbReference type="Proteomes" id="UP000000775"/>
    </source>
</evidence>
<dbReference type="KEGG" id="hac:Hac_0934"/>
<protein>
    <submittedName>
        <fullName evidence="1">Uncharacterized protein</fullName>
    </submittedName>
</protein>
<dbReference type="AlphaFoldDB" id="Q17XB6"/>
<organism evidence="1 2">
    <name type="scientific">Helicobacter acinonychis (strain Sheeba)</name>
    <dbReference type="NCBI Taxonomy" id="382638"/>
    <lineage>
        <taxon>Bacteria</taxon>
        <taxon>Pseudomonadati</taxon>
        <taxon>Campylobacterota</taxon>
        <taxon>Epsilonproteobacteria</taxon>
        <taxon>Campylobacterales</taxon>
        <taxon>Helicobacteraceae</taxon>
        <taxon>Helicobacter</taxon>
    </lineage>
</organism>
<dbReference type="HOGENOM" id="CLU_3389760_0_0_7"/>
<sequence>MAYHNSAMEGNSLTLGDTISILIDRKRPLLNL</sequence>
<dbReference type="STRING" id="382638.Hac_0934"/>
<name>Q17XB6_HELAH</name>
<dbReference type="EMBL" id="AM260522">
    <property type="protein sequence ID" value="CAJ99710.1"/>
    <property type="molecule type" value="Genomic_DNA"/>
</dbReference>
<keyword evidence="2" id="KW-1185">Reference proteome</keyword>
<gene>
    <name evidence="1" type="primary">fragment 1</name>
    <name evidence="1" type="ordered locus">Hac_0934</name>
</gene>